<comment type="similarity">
    <text evidence="3">Belongs to the FliG family.</text>
</comment>
<comment type="subcellular location">
    <subcellularLocation>
        <location evidence="1">Bacterial flagellum basal body</location>
    </subcellularLocation>
    <subcellularLocation>
        <location evidence="2">Cell membrane</location>
        <topology evidence="2">Peripheral membrane protein</topology>
        <orientation evidence="2">Cytoplasmic side</orientation>
    </subcellularLocation>
</comment>
<dbReference type="PIRSF" id="PIRSF003161">
    <property type="entry name" value="FliG"/>
    <property type="match status" value="1"/>
</dbReference>
<feature type="domain" description="Flagellar motor switch protein FliG middle" evidence="11">
    <location>
        <begin position="120"/>
        <end position="194"/>
    </location>
</feature>
<evidence type="ECO:0000256" key="6">
    <source>
        <dbReference type="ARBA" id="ARBA00022500"/>
    </source>
</evidence>
<dbReference type="Gene3D" id="1.10.220.30">
    <property type="match status" value="3"/>
</dbReference>
<dbReference type="PANTHER" id="PTHR30534:SF0">
    <property type="entry name" value="FLAGELLAR MOTOR SWITCH PROTEIN FLIG"/>
    <property type="match status" value="1"/>
</dbReference>
<keyword evidence="5" id="KW-1003">Cell membrane</keyword>
<name>A0A1Q2L2L7_9BACL</name>
<dbReference type="InterPro" id="IPR028263">
    <property type="entry name" value="FliG_N"/>
</dbReference>
<dbReference type="GO" id="GO:0003774">
    <property type="term" value="F:cytoskeletal motor activity"/>
    <property type="evidence" value="ECO:0007669"/>
    <property type="project" value="InterPro"/>
</dbReference>
<dbReference type="Pfam" id="PF14841">
    <property type="entry name" value="FliG_M"/>
    <property type="match status" value="1"/>
</dbReference>
<evidence type="ECO:0000256" key="8">
    <source>
        <dbReference type="ARBA" id="ARBA00023136"/>
    </source>
</evidence>
<reference evidence="13 14" key="1">
    <citation type="submission" date="2017-02" db="EMBL/GenBank/DDBJ databases">
        <title>The complete genomic sequence of a novel cold adapted crude oil-degrading bacterium Planococcus qaidamina Y42.</title>
        <authorList>
            <person name="Yang R."/>
        </authorList>
    </citation>
    <scope>NUCLEOTIDE SEQUENCE [LARGE SCALE GENOMIC DNA]</scope>
    <source>
        <strain evidence="13 14">Y42</strain>
    </source>
</reference>
<dbReference type="AlphaFoldDB" id="A0A1Q2L2L7"/>
<dbReference type="SUPFAM" id="SSF48029">
    <property type="entry name" value="FliG"/>
    <property type="match status" value="2"/>
</dbReference>
<evidence type="ECO:0000256" key="7">
    <source>
        <dbReference type="ARBA" id="ARBA00022779"/>
    </source>
</evidence>
<dbReference type="RefSeq" id="WP_077590025.1">
    <property type="nucleotide sequence ID" value="NZ_CP019640.1"/>
</dbReference>
<keyword evidence="13" id="KW-0969">Cilium</keyword>
<evidence type="ECO:0000256" key="5">
    <source>
        <dbReference type="ARBA" id="ARBA00022475"/>
    </source>
</evidence>
<dbReference type="PRINTS" id="PR00954">
    <property type="entry name" value="FLGMOTORFLIG"/>
</dbReference>
<dbReference type="GO" id="GO:0071973">
    <property type="term" value="P:bacterial-type flagellum-dependent cell motility"/>
    <property type="evidence" value="ECO:0007669"/>
    <property type="project" value="InterPro"/>
</dbReference>
<keyword evidence="9" id="KW-0975">Bacterial flagellum</keyword>
<keyword evidence="13" id="KW-0966">Cell projection</keyword>
<dbReference type="Pfam" id="PF01706">
    <property type="entry name" value="FliG_C"/>
    <property type="match status" value="1"/>
</dbReference>
<evidence type="ECO:0000313" key="14">
    <source>
        <dbReference type="Proteomes" id="UP000188184"/>
    </source>
</evidence>
<dbReference type="InterPro" id="IPR032779">
    <property type="entry name" value="FliG_M"/>
</dbReference>
<evidence type="ECO:0000259" key="12">
    <source>
        <dbReference type="Pfam" id="PF14842"/>
    </source>
</evidence>
<evidence type="ECO:0000256" key="4">
    <source>
        <dbReference type="ARBA" id="ARBA00021870"/>
    </source>
</evidence>
<evidence type="ECO:0000256" key="2">
    <source>
        <dbReference type="ARBA" id="ARBA00004413"/>
    </source>
</evidence>
<evidence type="ECO:0000256" key="9">
    <source>
        <dbReference type="ARBA" id="ARBA00023143"/>
    </source>
</evidence>
<proteinExistence type="inferred from homology"/>
<sequence>MAKAKRITGLNGLQKAAVLLVGLGPEASAGIFKQLSEPEIDQLTLEISNIRHLKSSEMEDVLNQFYGMILAQDYMSEGGLDYARNVLEKALGKEKALDTIGRLTSRLQVKPFNFARRADPNQIYNILQHEHSQTIALVLSYLEPKQSSHILSQLDPDKQAEVARRIALMESTSPEVIHQVEQIIERKLSASGSQDYTATGGVEAIVQVLNKVDRSTEKAILSELETDSPELVAEIKKRMFVFEDIAQLDARSIQRVLRDVRDLDLTYALKVASEEVKESIYRNMSERRADLIREEIDVLGPVKLKDIEGIQTTIVTLIRDLEEQGEVVIARGEGDELVV</sequence>
<dbReference type="NCBIfam" id="TIGR00207">
    <property type="entry name" value="fliG"/>
    <property type="match status" value="1"/>
</dbReference>
<dbReference type="Pfam" id="PF14842">
    <property type="entry name" value="FliG_N"/>
    <property type="match status" value="1"/>
</dbReference>
<keyword evidence="13" id="KW-0282">Flagellum</keyword>
<feature type="domain" description="Flagellar motor switch protein FliG C-terminal" evidence="10">
    <location>
        <begin position="223"/>
        <end position="329"/>
    </location>
</feature>
<dbReference type="OrthoDB" id="9780302at2"/>
<keyword evidence="6" id="KW-0145">Chemotaxis</keyword>
<dbReference type="InterPro" id="IPR011002">
    <property type="entry name" value="FliG_a-hlx"/>
</dbReference>
<dbReference type="GO" id="GO:0009425">
    <property type="term" value="C:bacterial-type flagellum basal body"/>
    <property type="evidence" value="ECO:0007669"/>
    <property type="project" value="UniProtKB-SubCell"/>
</dbReference>
<dbReference type="GO" id="GO:0006935">
    <property type="term" value="P:chemotaxis"/>
    <property type="evidence" value="ECO:0007669"/>
    <property type="project" value="UniProtKB-KW"/>
</dbReference>
<organism evidence="13 14">
    <name type="scientific">Planococcus lenghuensis</name>
    <dbReference type="NCBI Taxonomy" id="2213202"/>
    <lineage>
        <taxon>Bacteria</taxon>
        <taxon>Bacillati</taxon>
        <taxon>Bacillota</taxon>
        <taxon>Bacilli</taxon>
        <taxon>Bacillales</taxon>
        <taxon>Caryophanaceae</taxon>
        <taxon>Planococcus</taxon>
    </lineage>
</organism>
<evidence type="ECO:0000256" key="1">
    <source>
        <dbReference type="ARBA" id="ARBA00004117"/>
    </source>
</evidence>
<dbReference type="InterPro" id="IPR023087">
    <property type="entry name" value="Flg_Motor_Flig_C"/>
</dbReference>
<dbReference type="EMBL" id="CP019640">
    <property type="protein sequence ID" value="AQQ54132.1"/>
    <property type="molecule type" value="Genomic_DNA"/>
</dbReference>
<keyword evidence="8" id="KW-0472">Membrane</keyword>
<dbReference type="KEGG" id="pmar:B0X71_14145"/>
<dbReference type="Proteomes" id="UP000188184">
    <property type="component" value="Chromosome"/>
</dbReference>
<keyword evidence="14" id="KW-1185">Reference proteome</keyword>
<evidence type="ECO:0000259" key="10">
    <source>
        <dbReference type="Pfam" id="PF01706"/>
    </source>
</evidence>
<dbReference type="InterPro" id="IPR000090">
    <property type="entry name" value="Flg_Motor_Flig"/>
</dbReference>
<evidence type="ECO:0000313" key="13">
    <source>
        <dbReference type="EMBL" id="AQQ54132.1"/>
    </source>
</evidence>
<evidence type="ECO:0000259" key="11">
    <source>
        <dbReference type="Pfam" id="PF14841"/>
    </source>
</evidence>
<feature type="domain" description="Flagellar motor switch protein FliG N-terminal" evidence="12">
    <location>
        <begin position="10"/>
        <end position="112"/>
    </location>
</feature>
<protein>
    <recommendedName>
        <fullName evidence="4">Flagellar motor switch protein FliG</fullName>
    </recommendedName>
</protein>
<evidence type="ECO:0000256" key="3">
    <source>
        <dbReference type="ARBA" id="ARBA00010299"/>
    </source>
</evidence>
<dbReference type="PANTHER" id="PTHR30534">
    <property type="entry name" value="FLAGELLAR MOTOR SWITCH PROTEIN FLIG"/>
    <property type="match status" value="1"/>
</dbReference>
<gene>
    <name evidence="13" type="ORF">B0X71_14145</name>
</gene>
<keyword evidence="7" id="KW-0283">Flagellar rotation</keyword>
<dbReference type="GO" id="GO:0005886">
    <property type="term" value="C:plasma membrane"/>
    <property type="evidence" value="ECO:0007669"/>
    <property type="project" value="UniProtKB-SubCell"/>
</dbReference>
<accession>A0A1Q2L2L7</accession>